<protein>
    <submittedName>
        <fullName evidence="2">ASCH domain-containing protein</fullName>
    </submittedName>
</protein>
<organism evidence="2 3">
    <name type="scientific">Desulfosporosinus youngiae DSM 17734</name>
    <dbReference type="NCBI Taxonomy" id="768710"/>
    <lineage>
        <taxon>Bacteria</taxon>
        <taxon>Bacillati</taxon>
        <taxon>Bacillota</taxon>
        <taxon>Clostridia</taxon>
        <taxon>Eubacteriales</taxon>
        <taxon>Desulfitobacteriaceae</taxon>
        <taxon>Desulfosporosinus</taxon>
    </lineage>
</organism>
<feature type="domain" description="ASCH" evidence="1">
    <location>
        <begin position="5"/>
        <end position="95"/>
    </location>
</feature>
<sequence length="148" mass="16591">MKAISLLQPWASLIATGAKKIETRSWATKYRGPLAIHASKGYKAKNLDMAWKEPFFAALESLRVTEENGDVSIRFPHGSIIATCNLVDCVKMTPEFIDFVKSANGHEYDFGEYAVGRYAWILEDIKALDNPVPAKGKLSIWEWDGELL</sequence>
<gene>
    <name evidence="2" type="ORF">DesyoDRAFT_1268</name>
</gene>
<dbReference type="AlphaFoldDB" id="H5Y288"/>
<keyword evidence="3" id="KW-1185">Reference proteome</keyword>
<proteinExistence type="predicted"/>
<dbReference type="InterPro" id="IPR015947">
    <property type="entry name" value="PUA-like_sf"/>
</dbReference>
<dbReference type="EMBL" id="CM001441">
    <property type="protein sequence ID" value="EHQ88436.1"/>
    <property type="molecule type" value="Genomic_DNA"/>
</dbReference>
<dbReference type="Proteomes" id="UP000005104">
    <property type="component" value="Chromosome"/>
</dbReference>
<dbReference type="RefSeq" id="WP_007780815.1">
    <property type="nucleotide sequence ID" value="NZ_CM001441.1"/>
</dbReference>
<accession>H5Y288</accession>
<dbReference type="SUPFAM" id="SSF88697">
    <property type="entry name" value="PUA domain-like"/>
    <property type="match status" value="1"/>
</dbReference>
<evidence type="ECO:0000313" key="3">
    <source>
        <dbReference type="Proteomes" id="UP000005104"/>
    </source>
</evidence>
<evidence type="ECO:0000313" key="2">
    <source>
        <dbReference type="EMBL" id="EHQ88436.1"/>
    </source>
</evidence>
<dbReference type="CDD" id="cd06554">
    <property type="entry name" value="ASCH_ASC-1_like"/>
    <property type="match status" value="1"/>
</dbReference>
<name>H5Y288_9FIRM</name>
<dbReference type="Pfam" id="PF04266">
    <property type="entry name" value="ASCH"/>
    <property type="match status" value="1"/>
</dbReference>
<dbReference type="HOGENOM" id="CLU_051256_2_1_9"/>
<dbReference type="InterPro" id="IPR007374">
    <property type="entry name" value="ASCH_domain"/>
</dbReference>
<dbReference type="eggNOG" id="ENOG503347I">
    <property type="taxonomic scope" value="Bacteria"/>
</dbReference>
<dbReference type="Gene3D" id="2.30.130.30">
    <property type="entry name" value="Hypothetical protein"/>
    <property type="match status" value="1"/>
</dbReference>
<dbReference type="STRING" id="768710.DesyoDRAFT_1268"/>
<evidence type="ECO:0000259" key="1">
    <source>
        <dbReference type="Pfam" id="PF04266"/>
    </source>
</evidence>
<reference evidence="2 3" key="1">
    <citation type="submission" date="2011-11" db="EMBL/GenBank/DDBJ databases">
        <title>The Noncontiguous Finished genome of Desulfosporosinus youngiae DSM 17734.</title>
        <authorList>
            <consortium name="US DOE Joint Genome Institute (JGI-PGF)"/>
            <person name="Lucas S."/>
            <person name="Han J."/>
            <person name="Lapidus A."/>
            <person name="Cheng J.-F."/>
            <person name="Goodwin L."/>
            <person name="Pitluck S."/>
            <person name="Peters L."/>
            <person name="Ovchinnikova G."/>
            <person name="Lu M."/>
            <person name="Land M.L."/>
            <person name="Hauser L."/>
            <person name="Pester M."/>
            <person name="Spring S."/>
            <person name="Ollivier B."/>
            <person name="Rattei T."/>
            <person name="Klenk H.-P."/>
            <person name="Wagner M."/>
            <person name="Loy A."/>
            <person name="Woyke T.J."/>
        </authorList>
    </citation>
    <scope>NUCLEOTIDE SEQUENCE [LARGE SCALE GENOMIC DNA]</scope>
    <source>
        <strain evidence="2 3">DSM 17734</strain>
    </source>
</reference>
<dbReference type="OrthoDB" id="359066at2"/>